<dbReference type="InterPro" id="IPR001360">
    <property type="entry name" value="Glyco_hydro_1"/>
</dbReference>
<organism evidence="3 4">
    <name type="scientific">Acacia crassicarpa</name>
    <name type="common">northern wattle</name>
    <dbReference type="NCBI Taxonomy" id="499986"/>
    <lineage>
        <taxon>Eukaryota</taxon>
        <taxon>Viridiplantae</taxon>
        <taxon>Streptophyta</taxon>
        <taxon>Embryophyta</taxon>
        <taxon>Tracheophyta</taxon>
        <taxon>Spermatophyta</taxon>
        <taxon>Magnoliopsida</taxon>
        <taxon>eudicotyledons</taxon>
        <taxon>Gunneridae</taxon>
        <taxon>Pentapetalae</taxon>
        <taxon>rosids</taxon>
        <taxon>fabids</taxon>
        <taxon>Fabales</taxon>
        <taxon>Fabaceae</taxon>
        <taxon>Caesalpinioideae</taxon>
        <taxon>mimosoid clade</taxon>
        <taxon>Acacieae</taxon>
        <taxon>Acacia</taxon>
    </lineage>
</organism>
<evidence type="ECO:0000256" key="2">
    <source>
        <dbReference type="RuleBase" id="RU003690"/>
    </source>
</evidence>
<proteinExistence type="inferred from homology"/>
<dbReference type="Pfam" id="PF00232">
    <property type="entry name" value="Glyco_hydro_1"/>
    <property type="match status" value="1"/>
</dbReference>
<dbReference type="InterPro" id="IPR017853">
    <property type="entry name" value="GH"/>
</dbReference>
<dbReference type="AlphaFoldDB" id="A0AAE1MJT8"/>
<comment type="caution">
    <text evidence="3">The sequence shown here is derived from an EMBL/GenBank/DDBJ whole genome shotgun (WGS) entry which is preliminary data.</text>
</comment>
<evidence type="ECO:0000256" key="1">
    <source>
        <dbReference type="ARBA" id="ARBA00010838"/>
    </source>
</evidence>
<dbReference type="EMBL" id="JAWXYG010000006">
    <property type="protein sequence ID" value="KAK4270412.1"/>
    <property type="molecule type" value="Genomic_DNA"/>
</dbReference>
<dbReference type="GO" id="GO:0008422">
    <property type="term" value="F:beta-glucosidase activity"/>
    <property type="evidence" value="ECO:0007669"/>
    <property type="project" value="TreeGrafter"/>
</dbReference>
<name>A0AAE1MJT8_9FABA</name>
<dbReference type="GO" id="GO:0005975">
    <property type="term" value="P:carbohydrate metabolic process"/>
    <property type="evidence" value="ECO:0007669"/>
    <property type="project" value="InterPro"/>
</dbReference>
<dbReference type="Proteomes" id="UP001293593">
    <property type="component" value="Unassembled WGS sequence"/>
</dbReference>
<accession>A0AAE1MJT8</accession>
<reference evidence="3" key="1">
    <citation type="submission" date="2023-10" db="EMBL/GenBank/DDBJ databases">
        <title>Chromosome-level genome of the transformable northern wattle, Acacia crassicarpa.</title>
        <authorList>
            <person name="Massaro I."/>
            <person name="Sinha N.R."/>
            <person name="Poethig S."/>
            <person name="Leichty A.R."/>
        </authorList>
    </citation>
    <scope>NUCLEOTIDE SEQUENCE</scope>
    <source>
        <strain evidence="3">Acra3RX</strain>
        <tissue evidence="3">Leaf</tissue>
    </source>
</reference>
<dbReference type="Gene3D" id="3.20.20.80">
    <property type="entry name" value="Glycosidases"/>
    <property type="match status" value="1"/>
</dbReference>
<dbReference type="SUPFAM" id="SSF51445">
    <property type="entry name" value="(Trans)glycosidases"/>
    <property type="match status" value="1"/>
</dbReference>
<dbReference type="PANTHER" id="PTHR10353:SF240">
    <property type="entry name" value="BETA-GLUCOSIDASE, PUTATIVE-RELATED"/>
    <property type="match status" value="1"/>
</dbReference>
<evidence type="ECO:0000313" key="3">
    <source>
        <dbReference type="EMBL" id="KAK4270412.1"/>
    </source>
</evidence>
<gene>
    <name evidence="3" type="ORF">QN277_023450</name>
</gene>
<sequence>MKDMNMDAFRFSISWSRILPKGKVGGGINQEGIKYYNNLIDELLANGLKPFVTIFHWDVPQALEDVYGGFLSPHIVEDFRVYAELCFKEFGDRVKNWITLNESRSVSKNGYANGRFAPGRCSAWLNMNCTGGDLGTEPYLVAHHQLLAHATAVQAYKIKYQDFQKGVIGITLNYDWLVPFSNSKSDSDAAERALDFMFGWYMEPIAKGEYPRSMQSLVGNRLPKFSEVQSRLLKGSFDFLGLNYYSSFYAAHAPHYMIPADQAYRLIL</sequence>
<evidence type="ECO:0000313" key="4">
    <source>
        <dbReference type="Proteomes" id="UP001293593"/>
    </source>
</evidence>
<keyword evidence="4" id="KW-1185">Reference proteome</keyword>
<comment type="similarity">
    <text evidence="1 2">Belongs to the glycosyl hydrolase 1 family.</text>
</comment>
<protein>
    <submittedName>
        <fullName evidence="3">Uncharacterized protein</fullName>
    </submittedName>
</protein>
<dbReference type="PANTHER" id="PTHR10353">
    <property type="entry name" value="GLYCOSYL HYDROLASE"/>
    <property type="match status" value="1"/>
</dbReference>